<dbReference type="PROSITE" id="PS51085">
    <property type="entry name" value="2FE2S_FER_2"/>
    <property type="match status" value="1"/>
</dbReference>
<dbReference type="InterPro" id="IPR006058">
    <property type="entry name" value="2Fe2S_fd_BS"/>
</dbReference>
<dbReference type="InterPro" id="IPR012675">
    <property type="entry name" value="Beta-grasp_dom_sf"/>
</dbReference>
<dbReference type="SUPFAM" id="SSF47741">
    <property type="entry name" value="CO dehydrogenase ISP C-domain like"/>
    <property type="match status" value="1"/>
</dbReference>
<proteinExistence type="predicted"/>
<dbReference type="Pfam" id="PF01799">
    <property type="entry name" value="Fer2_2"/>
    <property type="match status" value="1"/>
</dbReference>
<keyword evidence="4" id="KW-0408">Iron</keyword>
<evidence type="ECO:0000256" key="2">
    <source>
        <dbReference type="ARBA" id="ARBA00022723"/>
    </source>
</evidence>
<accession>A0A0R2SW07</accession>
<sequence length="150" mass="16219">MKLRVNNQWMNVPEQWHEETLLHVLREGLGLVGTKFGCGAGLCGACTVHVDGEPVRSCLTPVTAVTDKTILTVEGLASSGGLHPVQQKWLSAAIPQCGYCQSGQIMATVALIKRTPRPSDEQIDEALTGHLCRCGTQARVRIAIQEMTRA</sequence>
<dbReference type="PANTHER" id="PTHR44379:SF2">
    <property type="entry name" value="BLR6218 PROTEIN"/>
    <property type="match status" value="1"/>
</dbReference>
<evidence type="ECO:0000256" key="5">
    <source>
        <dbReference type="ARBA" id="ARBA00023014"/>
    </source>
</evidence>
<dbReference type="Gene3D" id="1.10.150.120">
    <property type="entry name" value="[2Fe-2S]-binding domain"/>
    <property type="match status" value="1"/>
</dbReference>
<evidence type="ECO:0000256" key="3">
    <source>
        <dbReference type="ARBA" id="ARBA00023002"/>
    </source>
</evidence>
<dbReference type="GO" id="GO:0046872">
    <property type="term" value="F:metal ion binding"/>
    <property type="evidence" value="ECO:0007669"/>
    <property type="project" value="UniProtKB-KW"/>
</dbReference>
<evidence type="ECO:0000313" key="8">
    <source>
        <dbReference type="Proteomes" id="UP000051242"/>
    </source>
</evidence>
<evidence type="ECO:0000256" key="1">
    <source>
        <dbReference type="ARBA" id="ARBA00022714"/>
    </source>
</evidence>
<protein>
    <recommendedName>
        <fullName evidence="6">2Fe-2S ferredoxin-type domain-containing protein</fullName>
    </recommendedName>
</protein>
<dbReference type="Proteomes" id="UP000051242">
    <property type="component" value="Unassembled WGS sequence"/>
</dbReference>
<reference evidence="7 8" key="1">
    <citation type="submission" date="2015-10" db="EMBL/GenBank/DDBJ databases">
        <title>Metagenome-Assembled Genomes uncover a global brackish microbiome.</title>
        <authorList>
            <person name="Hugerth L.W."/>
            <person name="Larsson J."/>
            <person name="Alneberg J."/>
            <person name="Lindh M.V."/>
            <person name="Legrand C."/>
            <person name="Pinhassi J."/>
            <person name="Andersson A.F."/>
        </authorList>
    </citation>
    <scope>NUCLEOTIDE SEQUENCE [LARGE SCALE GENOMIC DNA]</scope>
    <source>
        <strain evidence="7">BACL22 MAG-120619-bin3</strain>
    </source>
</reference>
<dbReference type="PANTHER" id="PTHR44379">
    <property type="entry name" value="OXIDOREDUCTASE WITH IRON-SULFUR SUBUNIT"/>
    <property type="match status" value="1"/>
</dbReference>
<feature type="domain" description="2Fe-2S ferredoxin-type" evidence="6">
    <location>
        <begin position="1"/>
        <end position="76"/>
    </location>
</feature>
<dbReference type="PROSITE" id="PS00197">
    <property type="entry name" value="2FE2S_FER_1"/>
    <property type="match status" value="1"/>
</dbReference>
<evidence type="ECO:0000313" key="7">
    <source>
        <dbReference type="EMBL" id="KRO79212.1"/>
    </source>
</evidence>
<keyword evidence="2" id="KW-0479">Metal-binding</keyword>
<dbReference type="Pfam" id="PF00111">
    <property type="entry name" value="Fer2"/>
    <property type="match status" value="1"/>
</dbReference>
<dbReference type="SUPFAM" id="SSF54292">
    <property type="entry name" value="2Fe-2S ferredoxin-like"/>
    <property type="match status" value="1"/>
</dbReference>
<keyword evidence="1" id="KW-0001">2Fe-2S</keyword>
<keyword evidence="3" id="KW-0560">Oxidoreductase</keyword>
<keyword evidence="5" id="KW-0411">Iron-sulfur</keyword>
<dbReference type="InterPro" id="IPR002888">
    <property type="entry name" value="2Fe-2S-bd"/>
</dbReference>
<dbReference type="GO" id="GO:0051537">
    <property type="term" value="F:2 iron, 2 sulfur cluster binding"/>
    <property type="evidence" value="ECO:0007669"/>
    <property type="project" value="UniProtKB-KW"/>
</dbReference>
<dbReference type="InterPro" id="IPR036884">
    <property type="entry name" value="2Fe-2S-bd_dom_sf"/>
</dbReference>
<dbReference type="Gene3D" id="3.10.20.30">
    <property type="match status" value="1"/>
</dbReference>
<dbReference type="EMBL" id="LICD01000202">
    <property type="protein sequence ID" value="KRO79212.1"/>
    <property type="molecule type" value="Genomic_DNA"/>
</dbReference>
<gene>
    <name evidence="7" type="ORF">ABR85_00925</name>
</gene>
<dbReference type="AlphaFoldDB" id="A0A0R2SW07"/>
<dbReference type="GO" id="GO:0016491">
    <property type="term" value="F:oxidoreductase activity"/>
    <property type="evidence" value="ECO:0007669"/>
    <property type="project" value="UniProtKB-KW"/>
</dbReference>
<dbReference type="CDD" id="cd00207">
    <property type="entry name" value="fer2"/>
    <property type="match status" value="1"/>
</dbReference>
<evidence type="ECO:0000259" key="6">
    <source>
        <dbReference type="PROSITE" id="PS51085"/>
    </source>
</evidence>
<name>A0A0R2SW07_9GAMM</name>
<comment type="caution">
    <text evidence="7">The sequence shown here is derived from an EMBL/GenBank/DDBJ whole genome shotgun (WGS) entry which is preliminary data.</text>
</comment>
<organism evidence="7 8">
    <name type="scientific">OM182 bacterium BACL3 MAG-120619-bin3</name>
    <dbReference type="NCBI Taxonomy" id="1655593"/>
    <lineage>
        <taxon>Bacteria</taxon>
        <taxon>Pseudomonadati</taxon>
        <taxon>Pseudomonadota</taxon>
        <taxon>Gammaproteobacteria</taxon>
        <taxon>OMG group</taxon>
        <taxon>OM182 clade</taxon>
    </lineage>
</organism>
<dbReference type="InterPro" id="IPR036010">
    <property type="entry name" value="2Fe-2S_ferredoxin-like_sf"/>
</dbReference>
<evidence type="ECO:0000256" key="4">
    <source>
        <dbReference type="ARBA" id="ARBA00023004"/>
    </source>
</evidence>
<dbReference type="InterPro" id="IPR001041">
    <property type="entry name" value="2Fe-2S_ferredoxin-type"/>
</dbReference>
<dbReference type="InterPro" id="IPR051452">
    <property type="entry name" value="Diverse_Oxidoreductases"/>
</dbReference>